<feature type="region of interest" description="Disordered" evidence="2">
    <location>
        <begin position="453"/>
        <end position="532"/>
    </location>
</feature>
<feature type="coiled-coil region" evidence="1">
    <location>
        <begin position="133"/>
        <end position="167"/>
    </location>
</feature>
<dbReference type="HOGENOM" id="CLU_014569_1_0_1"/>
<feature type="region of interest" description="Disordered" evidence="2">
    <location>
        <begin position="310"/>
        <end position="353"/>
    </location>
</feature>
<dbReference type="GeneID" id="19109158"/>
<feature type="compositionally biased region" description="Low complexity" evidence="2">
    <location>
        <begin position="28"/>
        <end position="45"/>
    </location>
</feature>
<protein>
    <submittedName>
        <fullName evidence="3">Uncharacterized protein</fullName>
    </submittedName>
</protein>
<feature type="compositionally biased region" description="Polar residues" evidence="2">
    <location>
        <begin position="46"/>
        <end position="64"/>
    </location>
</feature>
<feature type="compositionally biased region" description="Basic and acidic residues" evidence="2">
    <location>
        <begin position="342"/>
        <end position="352"/>
    </location>
</feature>
<feature type="compositionally biased region" description="Polar residues" evidence="2">
    <location>
        <begin position="508"/>
        <end position="525"/>
    </location>
</feature>
<dbReference type="EMBL" id="KB445562">
    <property type="protein sequence ID" value="EMC92276.1"/>
    <property type="molecule type" value="Genomic_DNA"/>
</dbReference>
<gene>
    <name evidence="3" type="ORF">BAUCODRAFT_151691</name>
</gene>
<dbReference type="PANTHER" id="PTHR42041:SF1">
    <property type="entry name" value="DNA ENDONUCLEASE ACTIVATOR CTP1 C-TERMINAL DOMAIN-CONTAINING PROTEIN"/>
    <property type="match status" value="1"/>
</dbReference>
<keyword evidence="1" id="KW-0175">Coiled coil</keyword>
<name>M2M7H7_BAUPA</name>
<sequence length="646" mass="72243">MEPPPIFKLPSKGGQPPQHLSPERVDTRTTPTTTTPSKTPVTTAPETFSPTLSGEPTSTQSSPTRRANLFADYHPTTPKANQSTGFALPHSPSLPEINALRSHVRTNSDVQGLVKRFEHLDVRDRDAESVERRRKQDAELRRAQIAREEAETDVRRLREELRRSGRESDEGRERERKVGKRLEVVMEEFASAKQQHASQMAVYEKEIRKARKEAYKSSSAVIKLQEELKSTRNTLRITQSGFEMEKQRVQRTEQETFNAHYQLAAVQEELEKLQAHLRIVQEEKDALKLTLEEEEVAKVAANGMIALPLAQEDDQPFSSPQKRSPLSDDKENQPVTTKKMRSKDQSDELALERRRRKHAEEMVEFLSMECMFRCCSCQSLSRKLGHDSFELSVASELSEKLEDIMLSMQAVLNPSGQAVETEVDMQEVAHHEHIEECETPELAKTTLEVQDVGSTKSVTAEEVDRSMTLTAETPEKPAPRIDKEASIAPHRTPAKAVSNPEQPATIPLQPSSPRTPSQHHQTTPFRPQPSIRTVTTTTTIPMHFTPMAKPQVSQHAVEDAENIPPQSDDSGQAEATFDRAAALAAIEYRRGRARSFAQGHLTPRKQMLEGVVPRRDVSAPALGGKTGTVNYAKGAGSVGRAGRRMV</sequence>
<feature type="region of interest" description="Disordered" evidence="2">
    <location>
        <begin position="1"/>
        <end position="64"/>
    </location>
</feature>
<accession>M2M7H7</accession>
<evidence type="ECO:0000313" key="4">
    <source>
        <dbReference type="Proteomes" id="UP000011761"/>
    </source>
</evidence>
<feature type="compositionally biased region" description="Basic and acidic residues" evidence="2">
    <location>
        <begin position="473"/>
        <end position="485"/>
    </location>
</feature>
<reference evidence="3 4" key="1">
    <citation type="journal article" date="2012" name="PLoS Pathog.">
        <title>Diverse lifestyles and strategies of plant pathogenesis encoded in the genomes of eighteen Dothideomycetes fungi.</title>
        <authorList>
            <person name="Ohm R.A."/>
            <person name="Feau N."/>
            <person name="Henrissat B."/>
            <person name="Schoch C.L."/>
            <person name="Horwitz B.A."/>
            <person name="Barry K.W."/>
            <person name="Condon B.J."/>
            <person name="Copeland A.C."/>
            <person name="Dhillon B."/>
            <person name="Glaser F."/>
            <person name="Hesse C.N."/>
            <person name="Kosti I."/>
            <person name="LaButti K."/>
            <person name="Lindquist E.A."/>
            <person name="Lucas S."/>
            <person name="Salamov A.A."/>
            <person name="Bradshaw R.E."/>
            <person name="Ciuffetti L."/>
            <person name="Hamelin R.C."/>
            <person name="Kema G.H.J."/>
            <person name="Lawrence C."/>
            <person name="Scott J.A."/>
            <person name="Spatafora J.W."/>
            <person name="Turgeon B.G."/>
            <person name="de Wit P.J.G.M."/>
            <person name="Zhong S."/>
            <person name="Goodwin S.B."/>
            <person name="Grigoriev I.V."/>
        </authorList>
    </citation>
    <scope>NUCLEOTIDE SEQUENCE [LARGE SCALE GENOMIC DNA]</scope>
    <source>
        <strain evidence="3 4">UAMH 10762</strain>
    </source>
</reference>
<dbReference type="AlphaFoldDB" id="M2M7H7"/>
<dbReference type="OrthoDB" id="4495335at2759"/>
<evidence type="ECO:0000256" key="1">
    <source>
        <dbReference type="SAM" id="Coils"/>
    </source>
</evidence>
<dbReference type="PANTHER" id="PTHR42041">
    <property type="entry name" value="DNA ENDONUCLEASE ACTIVATOR CTP1 C-TERMINAL DOMAIN-CONTAINING PROTEIN"/>
    <property type="match status" value="1"/>
</dbReference>
<dbReference type="eggNOG" id="ENOG502RY7V">
    <property type="taxonomic scope" value="Eukaryota"/>
</dbReference>
<evidence type="ECO:0000256" key="2">
    <source>
        <dbReference type="SAM" id="MobiDB-lite"/>
    </source>
</evidence>
<dbReference type="Proteomes" id="UP000011761">
    <property type="component" value="Unassembled WGS sequence"/>
</dbReference>
<keyword evidence="4" id="KW-1185">Reference proteome</keyword>
<organism evidence="3 4">
    <name type="scientific">Baudoinia panamericana (strain UAMH 10762)</name>
    <name type="common">Angels' share fungus</name>
    <name type="synonym">Baudoinia compniacensis (strain UAMH 10762)</name>
    <dbReference type="NCBI Taxonomy" id="717646"/>
    <lineage>
        <taxon>Eukaryota</taxon>
        <taxon>Fungi</taxon>
        <taxon>Dikarya</taxon>
        <taxon>Ascomycota</taxon>
        <taxon>Pezizomycotina</taxon>
        <taxon>Dothideomycetes</taxon>
        <taxon>Dothideomycetidae</taxon>
        <taxon>Mycosphaerellales</taxon>
        <taxon>Teratosphaeriaceae</taxon>
        <taxon>Baudoinia</taxon>
    </lineage>
</organism>
<dbReference type="RefSeq" id="XP_007680691.1">
    <property type="nucleotide sequence ID" value="XM_007682501.1"/>
</dbReference>
<dbReference type="KEGG" id="bcom:BAUCODRAFT_151691"/>
<proteinExistence type="predicted"/>
<evidence type="ECO:0000313" key="3">
    <source>
        <dbReference type="EMBL" id="EMC92276.1"/>
    </source>
</evidence>
<dbReference type="OMA" id="CSCRIAE"/>
<feature type="coiled-coil region" evidence="1">
    <location>
        <begin position="263"/>
        <end position="297"/>
    </location>
</feature>